<accession>A0A0E0MR45</accession>
<dbReference type="AlphaFoldDB" id="A0A0E0MR45"/>
<reference evidence="1" key="2">
    <citation type="submission" date="2015-06" db="UniProtKB">
        <authorList>
            <consortium name="EnsemblPlants"/>
        </authorList>
    </citation>
    <scope>IDENTIFICATION</scope>
</reference>
<dbReference type="EnsemblPlants" id="ORUFI01G02570.1">
    <property type="protein sequence ID" value="ORUFI01G02570.1"/>
    <property type="gene ID" value="ORUFI01G02570"/>
</dbReference>
<dbReference type="Proteomes" id="UP000008022">
    <property type="component" value="Unassembled WGS sequence"/>
</dbReference>
<proteinExistence type="predicted"/>
<protein>
    <submittedName>
        <fullName evidence="1">Uncharacterized protein</fullName>
    </submittedName>
</protein>
<reference evidence="2" key="1">
    <citation type="submission" date="2013-06" db="EMBL/GenBank/DDBJ databases">
        <authorList>
            <person name="Zhao Q."/>
        </authorList>
    </citation>
    <scope>NUCLEOTIDE SEQUENCE</scope>
    <source>
        <strain evidence="2">cv. W1943</strain>
    </source>
</reference>
<dbReference type="Gramene" id="ORUFI01G02570.1">
    <property type="protein sequence ID" value="ORUFI01G02570.1"/>
    <property type="gene ID" value="ORUFI01G02570"/>
</dbReference>
<keyword evidence="2" id="KW-1185">Reference proteome</keyword>
<evidence type="ECO:0000313" key="2">
    <source>
        <dbReference type="Proteomes" id="UP000008022"/>
    </source>
</evidence>
<name>A0A0E0MR45_ORYRU</name>
<sequence length="171" mass="16780">MAAGVAVAGAAAVATIVEVVGVGVGGSKWRRGRSLPVRCTARGPDGLGRLAGGTVVVTVATQPWLRWGEAWRPWTASRGRGRRLHLAGTATFGGGVGSGLAQSGAADGSGGRLGARGAGGGDGGRLGARGAAGGGGGDLSVKRSCRWVWRGLWRTKPAGGVGAVVPHVGRG</sequence>
<organism evidence="1 2">
    <name type="scientific">Oryza rufipogon</name>
    <name type="common">Brownbeard rice</name>
    <name type="synonym">Asian wild rice</name>
    <dbReference type="NCBI Taxonomy" id="4529"/>
    <lineage>
        <taxon>Eukaryota</taxon>
        <taxon>Viridiplantae</taxon>
        <taxon>Streptophyta</taxon>
        <taxon>Embryophyta</taxon>
        <taxon>Tracheophyta</taxon>
        <taxon>Spermatophyta</taxon>
        <taxon>Magnoliopsida</taxon>
        <taxon>Liliopsida</taxon>
        <taxon>Poales</taxon>
        <taxon>Poaceae</taxon>
        <taxon>BOP clade</taxon>
        <taxon>Oryzoideae</taxon>
        <taxon>Oryzeae</taxon>
        <taxon>Oryzinae</taxon>
        <taxon>Oryza</taxon>
    </lineage>
</organism>
<evidence type="ECO:0000313" key="1">
    <source>
        <dbReference type="EnsemblPlants" id="ORUFI01G02570.1"/>
    </source>
</evidence>
<dbReference type="HOGENOM" id="CLU_1565394_0_0_1"/>